<comment type="caution">
    <text evidence="2">The sequence shown here is derived from an EMBL/GenBank/DDBJ whole genome shotgun (WGS) entry which is preliminary data.</text>
</comment>
<sequence length="229" mass="26385">FRSQSDMRPPQGINVAQENMHEATESLLNESSQPLHLGAHKHTSVAERNMQEVAEPLPNEQSQSKEARKRVRHPETWEGNVRKKQRQAGEQYVNVKGVQVPKKEMLAISCIDCRCKCSAKIPEHARATIFSDFWSLIDTAKDTFYAKFTEKHEKQRVCTKAEEVVPFFIFFSGRGCDIEFARNFFVQLLQFQKLEFHISTAEFESGNYVRLIQRSVCREGTITSEDSQI</sequence>
<dbReference type="Proteomes" id="UP001283361">
    <property type="component" value="Unassembled WGS sequence"/>
</dbReference>
<feature type="non-terminal residue" evidence="2">
    <location>
        <position position="1"/>
    </location>
</feature>
<reference evidence="2" key="1">
    <citation type="journal article" date="2023" name="G3 (Bethesda)">
        <title>A reference genome for the long-term kleptoplast-retaining sea slug Elysia crispata morphotype clarki.</title>
        <authorList>
            <person name="Eastman K.E."/>
            <person name="Pendleton A.L."/>
            <person name="Shaikh M.A."/>
            <person name="Suttiyut T."/>
            <person name="Ogas R."/>
            <person name="Tomko P."/>
            <person name="Gavelis G."/>
            <person name="Widhalm J.R."/>
            <person name="Wisecaver J.H."/>
        </authorList>
    </citation>
    <scope>NUCLEOTIDE SEQUENCE</scope>
    <source>
        <strain evidence="2">ECLA1</strain>
    </source>
</reference>
<evidence type="ECO:0000313" key="3">
    <source>
        <dbReference type="Proteomes" id="UP001283361"/>
    </source>
</evidence>
<dbReference type="PANTHER" id="PTHR10773">
    <property type="entry name" value="DNA-DIRECTED RNA POLYMERASES I, II, AND III SUBUNIT RPABC2"/>
    <property type="match status" value="1"/>
</dbReference>
<protein>
    <submittedName>
        <fullName evidence="2">Uncharacterized protein</fullName>
    </submittedName>
</protein>
<accession>A0AAE0ZL18</accession>
<organism evidence="2 3">
    <name type="scientific">Elysia crispata</name>
    <name type="common">lettuce slug</name>
    <dbReference type="NCBI Taxonomy" id="231223"/>
    <lineage>
        <taxon>Eukaryota</taxon>
        <taxon>Metazoa</taxon>
        <taxon>Spiralia</taxon>
        <taxon>Lophotrochozoa</taxon>
        <taxon>Mollusca</taxon>
        <taxon>Gastropoda</taxon>
        <taxon>Heterobranchia</taxon>
        <taxon>Euthyneura</taxon>
        <taxon>Panpulmonata</taxon>
        <taxon>Sacoglossa</taxon>
        <taxon>Placobranchoidea</taxon>
        <taxon>Plakobranchidae</taxon>
        <taxon>Elysia</taxon>
    </lineage>
</organism>
<evidence type="ECO:0000256" key="1">
    <source>
        <dbReference type="SAM" id="MobiDB-lite"/>
    </source>
</evidence>
<feature type="region of interest" description="Disordered" evidence="1">
    <location>
        <begin position="23"/>
        <end position="83"/>
    </location>
</feature>
<gene>
    <name evidence="2" type="ORF">RRG08_011359</name>
</gene>
<keyword evidence="3" id="KW-1185">Reference proteome</keyword>
<proteinExistence type="predicted"/>
<dbReference type="AlphaFoldDB" id="A0AAE0ZL18"/>
<name>A0AAE0ZL18_9GAST</name>
<evidence type="ECO:0000313" key="2">
    <source>
        <dbReference type="EMBL" id="KAK3771424.1"/>
    </source>
</evidence>
<dbReference type="PANTHER" id="PTHR10773:SF19">
    <property type="match status" value="1"/>
</dbReference>
<dbReference type="EMBL" id="JAWDGP010003738">
    <property type="protein sequence ID" value="KAK3771424.1"/>
    <property type="molecule type" value="Genomic_DNA"/>
</dbReference>